<dbReference type="InterPro" id="IPR001123">
    <property type="entry name" value="LeuE-type"/>
</dbReference>
<evidence type="ECO:0000256" key="3">
    <source>
        <dbReference type="ARBA" id="ARBA00022692"/>
    </source>
</evidence>
<accession>A0ABQ5STC4</accession>
<keyword evidence="3 6" id="KW-0812">Transmembrane</keyword>
<organism evidence="7 8">
    <name type="scientific">Nocardioides luteus</name>
    <dbReference type="NCBI Taxonomy" id="1844"/>
    <lineage>
        <taxon>Bacteria</taxon>
        <taxon>Bacillati</taxon>
        <taxon>Actinomycetota</taxon>
        <taxon>Actinomycetes</taxon>
        <taxon>Propionibacteriales</taxon>
        <taxon>Nocardioidaceae</taxon>
        <taxon>Nocardioides</taxon>
    </lineage>
</organism>
<name>A0ABQ5STC4_9ACTN</name>
<feature type="transmembrane region" description="Helical" evidence="6">
    <location>
        <begin position="69"/>
        <end position="93"/>
    </location>
</feature>
<dbReference type="RefSeq" id="WP_189119550.1">
    <property type="nucleotide sequence ID" value="NZ_BMRK01000013.1"/>
</dbReference>
<evidence type="ECO:0008006" key="9">
    <source>
        <dbReference type="Google" id="ProtNLM"/>
    </source>
</evidence>
<keyword evidence="2" id="KW-1003">Cell membrane</keyword>
<evidence type="ECO:0000313" key="8">
    <source>
        <dbReference type="Proteomes" id="UP001142292"/>
    </source>
</evidence>
<feature type="transmembrane region" description="Helical" evidence="6">
    <location>
        <begin position="39"/>
        <end position="63"/>
    </location>
</feature>
<dbReference type="Proteomes" id="UP001142292">
    <property type="component" value="Unassembled WGS sequence"/>
</dbReference>
<dbReference type="EMBL" id="BSEL01000002">
    <property type="protein sequence ID" value="GLJ66722.1"/>
    <property type="molecule type" value="Genomic_DNA"/>
</dbReference>
<evidence type="ECO:0000256" key="4">
    <source>
        <dbReference type="ARBA" id="ARBA00022989"/>
    </source>
</evidence>
<comment type="caution">
    <text evidence="7">The sequence shown here is derived from an EMBL/GenBank/DDBJ whole genome shotgun (WGS) entry which is preliminary data.</text>
</comment>
<protein>
    <recommendedName>
        <fullName evidence="9">Lysine transporter LysE</fullName>
    </recommendedName>
</protein>
<feature type="transmembrane region" description="Helical" evidence="6">
    <location>
        <begin position="147"/>
        <end position="174"/>
    </location>
</feature>
<evidence type="ECO:0000256" key="1">
    <source>
        <dbReference type="ARBA" id="ARBA00004651"/>
    </source>
</evidence>
<reference evidence="7" key="1">
    <citation type="journal article" date="2014" name="Int. J. Syst. Evol. Microbiol.">
        <title>Complete genome of a new Firmicutes species belonging to the dominant human colonic microbiota ('Ruminococcus bicirculans') reveals two chromosomes and a selective capacity to utilize plant glucans.</title>
        <authorList>
            <consortium name="NISC Comparative Sequencing Program"/>
            <person name="Wegmann U."/>
            <person name="Louis P."/>
            <person name="Goesmann A."/>
            <person name="Henrissat B."/>
            <person name="Duncan S.H."/>
            <person name="Flint H.J."/>
        </authorList>
    </citation>
    <scope>NUCLEOTIDE SEQUENCE</scope>
    <source>
        <strain evidence="7">VKM Ac-1246</strain>
    </source>
</reference>
<comment type="subcellular location">
    <subcellularLocation>
        <location evidence="1">Cell membrane</location>
        <topology evidence="1">Multi-pass membrane protein</topology>
    </subcellularLocation>
</comment>
<proteinExistence type="predicted"/>
<keyword evidence="8" id="KW-1185">Reference proteome</keyword>
<dbReference type="PANTHER" id="PTHR30086">
    <property type="entry name" value="ARGININE EXPORTER PROTEIN ARGO"/>
    <property type="match status" value="1"/>
</dbReference>
<dbReference type="PANTHER" id="PTHR30086:SF20">
    <property type="entry name" value="ARGININE EXPORTER PROTEIN ARGO-RELATED"/>
    <property type="match status" value="1"/>
</dbReference>
<evidence type="ECO:0000313" key="7">
    <source>
        <dbReference type="EMBL" id="GLJ66722.1"/>
    </source>
</evidence>
<gene>
    <name evidence="7" type="ORF">GCM10017579_07580</name>
</gene>
<dbReference type="PIRSF" id="PIRSF006324">
    <property type="entry name" value="LeuE"/>
    <property type="match status" value="1"/>
</dbReference>
<dbReference type="Pfam" id="PF01810">
    <property type="entry name" value="LysE"/>
    <property type="match status" value="1"/>
</dbReference>
<sequence length="207" mass="21695">MDVSWAAFVGVVVLAYLIPGPDFVVILRSATRGWRTGVAAALGAQTGLCVHVALAVGGLSLVLSRHPDLLTAIRTAGGLYLLYLAGRLVLATFRSAPGPDREEPAPGHGDRSAFGQALFTNLLNPKAVLFFAAVLPEFVGGPAPTWAQVSILGALDVLLGLVAWSVVILAGARLGRLLSRDRVRRWWDRTTGATLGVLGGGLLLARD</sequence>
<keyword evidence="5 6" id="KW-0472">Membrane</keyword>
<reference evidence="7" key="2">
    <citation type="submission" date="2023-01" db="EMBL/GenBank/DDBJ databases">
        <authorList>
            <person name="Sun Q."/>
            <person name="Evtushenko L."/>
        </authorList>
    </citation>
    <scope>NUCLEOTIDE SEQUENCE</scope>
    <source>
        <strain evidence="7">VKM Ac-1246</strain>
    </source>
</reference>
<evidence type="ECO:0000256" key="6">
    <source>
        <dbReference type="SAM" id="Phobius"/>
    </source>
</evidence>
<evidence type="ECO:0000256" key="2">
    <source>
        <dbReference type="ARBA" id="ARBA00022475"/>
    </source>
</evidence>
<feature type="transmembrane region" description="Helical" evidence="6">
    <location>
        <begin position="6"/>
        <end position="27"/>
    </location>
</feature>
<keyword evidence="4 6" id="KW-1133">Transmembrane helix</keyword>
<evidence type="ECO:0000256" key="5">
    <source>
        <dbReference type="ARBA" id="ARBA00023136"/>
    </source>
</evidence>